<dbReference type="Proteomes" id="UP000199152">
    <property type="component" value="Unassembled WGS sequence"/>
</dbReference>
<feature type="compositionally biased region" description="Basic and acidic residues" evidence="1">
    <location>
        <begin position="1"/>
        <end position="10"/>
    </location>
</feature>
<dbReference type="AlphaFoldDB" id="A0A1I4DZP5"/>
<name>A0A1I4DZP5_9ACTN</name>
<dbReference type="EMBL" id="FOSW01000005">
    <property type="protein sequence ID" value="SFK97576.1"/>
    <property type="molecule type" value="Genomic_DNA"/>
</dbReference>
<evidence type="ECO:0000313" key="2">
    <source>
        <dbReference type="EMBL" id="SFK97576.1"/>
    </source>
</evidence>
<dbReference type="RefSeq" id="WP_091323765.1">
    <property type="nucleotide sequence ID" value="NZ_FOSW01000005.1"/>
</dbReference>
<protein>
    <submittedName>
        <fullName evidence="2">Uncharacterized protein</fullName>
    </submittedName>
</protein>
<accession>A0A1I4DZP5</accession>
<dbReference type="STRING" id="504800.SAMN04488085_10574"/>
<feature type="region of interest" description="Disordered" evidence="1">
    <location>
        <begin position="1"/>
        <end position="29"/>
    </location>
</feature>
<dbReference type="OrthoDB" id="5194427at2"/>
<dbReference type="InParanoid" id="A0A1I4DZP5"/>
<keyword evidence="3" id="KW-1185">Reference proteome</keyword>
<sequence>MTGPDDEHPDTAMYTGADAGEPGEHLARGDLTPDEMRLLAELKRNGPGSDDEEAEAEAMAQAAEDEAPLPGQGGDQGDGLSARFAAPPEN</sequence>
<proteinExistence type="predicted"/>
<reference evidence="2 3" key="1">
    <citation type="submission" date="2016-10" db="EMBL/GenBank/DDBJ databases">
        <authorList>
            <person name="de Groot N.N."/>
        </authorList>
    </citation>
    <scope>NUCLEOTIDE SEQUENCE [LARGE SCALE GENOMIC DNA]</scope>
    <source>
        <strain evidence="2 3">DSM 45317</strain>
    </source>
</reference>
<evidence type="ECO:0000256" key="1">
    <source>
        <dbReference type="SAM" id="MobiDB-lite"/>
    </source>
</evidence>
<gene>
    <name evidence="2" type="ORF">SAMN04488085_10574</name>
</gene>
<evidence type="ECO:0000313" key="3">
    <source>
        <dbReference type="Proteomes" id="UP000199152"/>
    </source>
</evidence>
<organism evidence="2 3">
    <name type="scientific">Geodermatophilus ruber</name>
    <dbReference type="NCBI Taxonomy" id="504800"/>
    <lineage>
        <taxon>Bacteria</taxon>
        <taxon>Bacillati</taxon>
        <taxon>Actinomycetota</taxon>
        <taxon>Actinomycetes</taxon>
        <taxon>Geodermatophilales</taxon>
        <taxon>Geodermatophilaceae</taxon>
        <taxon>Geodermatophilus</taxon>
    </lineage>
</organism>
<feature type="region of interest" description="Disordered" evidence="1">
    <location>
        <begin position="41"/>
        <end position="90"/>
    </location>
</feature>